<evidence type="ECO:0000313" key="2">
    <source>
        <dbReference type="Proteomes" id="UP001374803"/>
    </source>
</evidence>
<gene>
    <name evidence="1" type="ORF">LVJ94_14325</name>
</gene>
<dbReference type="Proteomes" id="UP001374803">
    <property type="component" value="Chromosome"/>
</dbReference>
<name>A0ABZ2LBX3_9BACT</name>
<protein>
    <recommendedName>
        <fullName evidence="3">Capsule polysaccharide biosynthesis protein</fullName>
    </recommendedName>
</protein>
<keyword evidence="2" id="KW-1185">Reference proteome</keyword>
<dbReference type="SUPFAM" id="SSF53756">
    <property type="entry name" value="UDP-Glycosyltransferase/glycogen phosphorylase"/>
    <property type="match status" value="1"/>
</dbReference>
<evidence type="ECO:0008006" key="3">
    <source>
        <dbReference type="Google" id="ProtNLM"/>
    </source>
</evidence>
<sequence length="551" mass="61758">MSEPTDSLLDFLGRPSWKQLIPRKGRAGNVVQSLAITKAYVKQAHGIRKAFAHYGPLLQAASKPGDLAGRKILIFAYKIQWFDTSCAMALALAARGAEVSIAWLPHVLAVPLSQPHAEVAVERIVATLYRRALPSSGPVRGIELANLPEDGPSEPAANVENASRLDVHYLAKREQIDIGPGGRQRELYEFRLERNARAYRLASSLLARERFDSAIIPNGMIFEFASFARACNAAKLDYVTYEFWEKRYSCMLNLDRPVFERFEERMWSLSPKQPSERARERVLKSMATREGTEWKDFALKYQTSPLVSSEELRRSLSLDEGKPIVLVLPNVPFDTAVIGTPGAFSTLGAWFESTLRILARRDDCQVVIRAHPAEIILGANETAKEMYERAIPQPPAHFRFIASDQKVNTYALMKMTSVGLVYSSTTGLELAMRGVPSVVATQVHYARKGFTIDVENEADLERRIGELLKTSGRLEQSVIDLSWAYADMYMNRLPRPFPFVPVVENFWAEAAPNLDAAMRDTLSEEMRDSLILFAGRERARTLYARIAASGD</sequence>
<evidence type="ECO:0000313" key="1">
    <source>
        <dbReference type="EMBL" id="WXB08409.1"/>
    </source>
</evidence>
<proteinExistence type="predicted"/>
<dbReference type="RefSeq" id="WP_394838084.1">
    <property type="nucleotide sequence ID" value="NZ_CP089929.1"/>
</dbReference>
<accession>A0ABZ2LBX3</accession>
<reference evidence="1" key="1">
    <citation type="submission" date="2021-12" db="EMBL/GenBank/DDBJ databases">
        <title>Discovery of the Pendulisporaceae a myxobacterial family with distinct sporulation behavior and unique specialized metabolism.</title>
        <authorList>
            <person name="Garcia R."/>
            <person name="Popoff A."/>
            <person name="Bader C.D."/>
            <person name="Loehr J."/>
            <person name="Walesch S."/>
            <person name="Walt C."/>
            <person name="Boldt J."/>
            <person name="Bunk B."/>
            <person name="Haeckl F.J.F.P.J."/>
            <person name="Gunesch A.P."/>
            <person name="Birkelbach J."/>
            <person name="Nuebel U."/>
            <person name="Pietschmann T."/>
            <person name="Bach T."/>
            <person name="Mueller R."/>
        </authorList>
    </citation>
    <scope>NUCLEOTIDE SEQUENCE</scope>
    <source>
        <strain evidence="1">MSr11367</strain>
    </source>
</reference>
<organism evidence="1 2">
    <name type="scientific">Pendulispora rubella</name>
    <dbReference type="NCBI Taxonomy" id="2741070"/>
    <lineage>
        <taxon>Bacteria</taxon>
        <taxon>Pseudomonadati</taxon>
        <taxon>Myxococcota</taxon>
        <taxon>Myxococcia</taxon>
        <taxon>Myxococcales</taxon>
        <taxon>Sorangiineae</taxon>
        <taxon>Pendulisporaceae</taxon>
        <taxon>Pendulispora</taxon>
    </lineage>
</organism>
<dbReference type="EMBL" id="CP089983">
    <property type="protein sequence ID" value="WXB08409.1"/>
    <property type="molecule type" value="Genomic_DNA"/>
</dbReference>